<dbReference type="SMART" id="SM00267">
    <property type="entry name" value="GGDEF"/>
    <property type="match status" value="1"/>
</dbReference>
<evidence type="ECO:0000259" key="2">
    <source>
        <dbReference type="PROSITE" id="PS50112"/>
    </source>
</evidence>
<dbReference type="Pfam" id="PF13426">
    <property type="entry name" value="PAS_9"/>
    <property type="match status" value="2"/>
</dbReference>
<feature type="domain" description="GGDEF" evidence="4">
    <location>
        <begin position="676"/>
        <end position="809"/>
    </location>
</feature>
<feature type="domain" description="PAS" evidence="2">
    <location>
        <begin position="12"/>
        <end position="51"/>
    </location>
</feature>
<dbReference type="CDD" id="cd01949">
    <property type="entry name" value="GGDEF"/>
    <property type="match status" value="1"/>
</dbReference>
<dbReference type="Pfam" id="PF08448">
    <property type="entry name" value="PAS_4"/>
    <property type="match status" value="1"/>
</dbReference>
<feature type="domain" description="PAS" evidence="2">
    <location>
        <begin position="129"/>
        <end position="197"/>
    </location>
</feature>
<dbReference type="NCBIfam" id="TIGR00229">
    <property type="entry name" value="sensory_box"/>
    <property type="match status" value="5"/>
</dbReference>
<feature type="domain" description="PAC" evidence="3">
    <location>
        <begin position="331"/>
        <end position="382"/>
    </location>
</feature>
<dbReference type="AlphaFoldDB" id="A0A0K6IX84"/>
<dbReference type="Gene3D" id="3.30.70.270">
    <property type="match status" value="1"/>
</dbReference>
<dbReference type="OrthoDB" id="5296913at2"/>
<dbReference type="CDD" id="cd00130">
    <property type="entry name" value="PAS"/>
    <property type="match status" value="5"/>
</dbReference>
<dbReference type="PROSITE" id="PS50112">
    <property type="entry name" value="PAS"/>
    <property type="match status" value="4"/>
</dbReference>
<dbReference type="SMART" id="SM00091">
    <property type="entry name" value="PAS"/>
    <property type="match status" value="5"/>
</dbReference>
<feature type="domain" description="PAC" evidence="3">
    <location>
        <begin position="206"/>
        <end position="258"/>
    </location>
</feature>
<dbReference type="NCBIfam" id="TIGR00254">
    <property type="entry name" value="GGDEF"/>
    <property type="match status" value="1"/>
</dbReference>
<sequence>MHTALALLAGPLFEHSPDAILIADTNGVVRDVNAEFTRLTGYAREEIVGKTPRLLKSGQMSLEFYRTLWQTVLSGQRWRNDILNRRKDGSLYWADEIIQPITLDGETVLVSFQRDITELRRMREALDEERARLDGFLRASPAVLYAVPATGTTQPLFVSENVKDLLGNLPVEPCSDPHWWLERIHPEDRDAVQRTLDFRRWPDDTLLRRYRLRHADGHYVWVEDKVTLVRDGQGRPQFLSGALLDVSREAEQRALLDKLARHLPGVIYIFKRTPDDHMSFPYASEGMRRICGIDPEAVREDATPFFASVHPEDQAAMRETSDHSVATLEPWRLLYRHVHPDGHIVWAEGEATPERQPDGSTLWYGFIADITARVEAERKLREQEVLYHTVLDNLQEICYVAEVTPEGFRFRTGNAKLYELFGLSPERWIGASPRELFPPQTAEHIEKNLRRSLEEGRTLRTETAMATAHGWREFSASITPLFDENGRARYLVGLVMDVTEYKRAIRRAQEASRIAAERAQTLKTLLDAVGEGIFGIDTDGAIVFWNPAAERILGYRASEVLGLDAHQTIHGQHPDGTPHPRQECPVLRAMLENKIIARKESYFLHRDGHLIPVLLTATPVPGSGAVVVFTDITQIKAMQEELRHQAETDPLTGLANRRRFFTALLLAGERVARKGDRCAVLMLDLDHFKAVNDRYGHAVGDAVLRSFAEILRDSLRSSDLAGRVGGEEFAVLLPHTDLAGALLLAERIRHAVASYCRVPQHPELRMTVSIGASELLPEDPSPEVALARADAALYRAKQEGRNRVVAACATSQPD</sequence>
<proteinExistence type="predicted"/>
<dbReference type="InterPro" id="IPR052155">
    <property type="entry name" value="Biofilm_reg_signaling"/>
</dbReference>
<dbReference type="PANTHER" id="PTHR44757:SF2">
    <property type="entry name" value="BIOFILM ARCHITECTURE MAINTENANCE PROTEIN MBAA"/>
    <property type="match status" value="1"/>
</dbReference>
<feature type="domain" description="PAS" evidence="2">
    <location>
        <begin position="414"/>
        <end position="456"/>
    </location>
</feature>
<dbReference type="InterPro" id="IPR035965">
    <property type="entry name" value="PAS-like_dom_sf"/>
</dbReference>
<evidence type="ECO:0000256" key="1">
    <source>
        <dbReference type="SAM" id="Coils"/>
    </source>
</evidence>
<dbReference type="SUPFAM" id="SSF55785">
    <property type="entry name" value="PYP-like sensor domain (PAS domain)"/>
    <property type="match status" value="5"/>
</dbReference>
<dbReference type="InterPro" id="IPR013656">
    <property type="entry name" value="PAS_4"/>
</dbReference>
<reference evidence="6" key="1">
    <citation type="submission" date="2015-08" db="EMBL/GenBank/DDBJ databases">
        <authorList>
            <person name="Babu N.S."/>
            <person name="Beckwith C.J."/>
            <person name="Beseler K.G."/>
            <person name="Brison A."/>
            <person name="Carone J.V."/>
            <person name="Caskin T.P."/>
            <person name="Diamond M."/>
            <person name="Durham M.E."/>
            <person name="Foxe J.M."/>
            <person name="Go M."/>
            <person name="Henderson B.A."/>
            <person name="Jones I.B."/>
            <person name="McGettigan J.A."/>
            <person name="Micheletti S.J."/>
            <person name="Nasrallah M.E."/>
            <person name="Ortiz D."/>
            <person name="Piller C.R."/>
            <person name="Privatt S.R."/>
            <person name="Schneider S.L."/>
            <person name="Sharp S."/>
            <person name="Smith T.C."/>
            <person name="Stanton J.D."/>
            <person name="Ullery H.E."/>
            <person name="Wilson R.J."/>
            <person name="Serrano M.G."/>
            <person name="Buck G."/>
            <person name="Lee V."/>
            <person name="Wang Y."/>
            <person name="Carvalho R."/>
            <person name="Voegtly L."/>
            <person name="Shi R."/>
            <person name="Duckworth R."/>
            <person name="Johnson A."/>
            <person name="Loviza R."/>
            <person name="Walstead R."/>
            <person name="Shah Z."/>
            <person name="Kiflezghi M."/>
            <person name="Wade K."/>
            <person name="Ball S.L."/>
            <person name="Bradley K.W."/>
            <person name="Asai D.J."/>
            <person name="Bowman C.A."/>
            <person name="Russell D.A."/>
            <person name="Pope W.H."/>
            <person name="Jacobs-Sera D."/>
            <person name="Hendrix R.W."/>
            <person name="Hatfull G.F."/>
        </authorList>
    </citation>
    <scope>NUCLEOTIDE SEQUENCE [LARGE SCALE GENOMIC DNA]</scope>
    <source>
        <strain evidence="6">JCM 19170</strain>
    </source>
</reference>
<dbReference type="Pfam" id="PF00990">
    <property type="entry name" value="GGDEF"/>
    <property type="match status" value="1"/>
</dbReference>
<evidence type="ECO:0000313" key="6">
    <source>
        <dbReference type="Proteomes" id="UP000182108"/>
    </source>
</evidence>
<feature type="coiled-coil region" evidence="1">
    <location>
        <begin position="109"/>
        <end position="139"/>
    </location>
</feature>
<dbReference type="Pfam" id="PF08447">
    <property type="entry name" value="PAS_3"/>
    <property type="match status" value="2"/>
</dbReference>
<feature type="domain" description="PAS" evidence="2">
    <location>
        <begin position="518"/>
        <end position="594"/>
    </location>
</feature>
<dbReference type="PROSITE" id="PS50113">
    <property type="entry name" value="PAC"/>
    <property type="match status" value="4"/>
</dbReference>
<dbReference type="RefSeq" id="WP_055423973.1">
    <property type="nucleotide sequence ID" value="NZ_CYHH01000010.1"/>
</dbReference>
<dbReference type="PROSITE" id="PS50887">
    <property type="entry name" value="GGDEF"/>
    <property type="match status" value="1"/>
</dbReference>
<dbReference type="InterPro" id="IPR029787">
    <property type="entry name" value="Nucleotide_cyclase"/>
</dbReference>
<dbReference type="InterPro" id="IPR043128">
    <property type="entry name" value="Rev_trsase/Diguanyl_cyclase"/>
</dbReference>
<dbReference type="GO" id="GO:0003824">
    <property type="term" value="F:catalytic activity"/>
    <property type="evidence" value="ECO:0007669"/>
    <property type="project" value="UniProtKB-ARBA"/>
</dbReference>
<accession>A0A0K6IX84</accession>
<keyword evidence="1" id="KW-0175">Coiled coil</keyword>
<evidence type="ECO:0000259" key="4">
    <source>
        <dbReference type="PROSITE" id="PS50887"/>
    </source>
</evidence>
<dbReference type="Gene3D" id="3.30.450.20">
    <property type="entry name" value="PAS domain"/>
    <property type="match status" value="5"/>
</dbReference>
<dbReference type="FunFam" id="3.30.70.270:FF:000001">
    <property type="entry name" value="Diguanylate cyclase domain protein"/>
    <property type="match status" value="1"/>
</dbReference>
<dbReference type="InterPro" id="IPR000160">
    <property type="entry name" value="GGDEF_dom"/>
</dbReference>
<keyword evidence="6" id="KW-1185">Reference proteome</keyword>
<dbReference type="InterPro" id="IPR001610">
    <property type="entry name" value="PAC"/>
</dbReference>
<dbReference type="InterPro" id="IPR000700">
    <property type="entry name" value="PAS-assoc_C"/>
</dbReference>
<organism evidence="5 6">
    <name type="scientific">Tepidiphilus thermophilus</name>
    <dbReference type="NCBI Taxonomy" id="876478"/>
    <lineage>
        <taxon>Bacteria</taxon>
        <taxon>Pseudomonadati</taxon>
        <taxon>Pseudomonadota</taxon>
        <taxon>Hydrogenophilia</taxon>
        <taxon>Hydrogenophilales</taxon>
        <taxon>Hydrogenophilaceae</taxon>
        <taxon>Tepidiphilus</taxon>
    </lineage>
</organism>
<dbReference type="Proteomes" id="UP000182108">
    <property type="component" value="Unassembled WGS sequence"/>
</dbReference>
<evidence type="ECO:0000259" key="3">
    <source>
        <dbReference type="PROSITE" id="PS50113"/>
    </source>
</evidence>
<feature type="domain" description="PAC" evidence="3">
    <location>
        <begin position="76"/>
        <end position="128"/>
    </location>
</feature>
<protein>
    <submittedName>
        <fullName evidence="5">PAS domain S-box/diguanylate cyclase (GGDEF) domain</fullName>
    </submittedName>
</protein>
<dbReference type="EMBL" id="CYHH01000010">
    <property type="protein sequence ID" value="CUB07698.1"/>
    <property type="molecule type" value="Genomic_DNA"/>
</dbReference>
<name>A0A0K6IX84_9PROT</name>
<evidence type="ECO:0000313" key="5">
    <source>
        <dbReference type="EMBL" id="CUB07698.1"/>
    </source>
</evidence>
<feature type="domain" description="PAC" evidence="3">
    <location>
        <begin position="443"/>
        <end position="510"/>
    </location>
</feature>
<gene>
    <name evidence="5" type="ORF">Ga0061068_11053</name>
</gene>
<dbReference type="InterPro" id="IPR000014">
    <property type="entry name" value="PAS"/>
</dbReference>
<dbReference type="SMART" id="SM00086">
    <property type="entry name" value="PAC"/>
    <property type="match status" value="5"/>
</dbReference>
<dbReference type="PANTHER" id="PTHR44757">
    <property type="entry name" value="DIGUANYLATE CYCLASE DGCP"/>
    <property type="match status" value="1"/>
</dbReference>
<dbReference type="InterPro" id="IPR013655">
    <property type="entry name" value="PAS_fold_3"/>
</dbReference>
<dbReference type="SUPFAM" id="SSF55073">
    <property type="entry name" value="Nucleotide cyclase"/>
    <property type="match status" value="1"/>
</dbReference>